<dbReference type="RefSeq" id="WP_119174660.1">
    <property type="nucleotide sequence ID" value="NZ_CP032184.1"/>
</dbReference>
<dbReference type="EMBL" id="ABBJDF010000017">
    <property type="protein sequence ID" value="EHT9939998.1"/>
    <property type="molecule type" value="Genomic_DNA"/>
</dbReference>
<evidence type="ECO:0000313" key="2">
    <source>
        <dbReference type="EMBL" id="EHT9939998.1"/>
    </source>
</evidence>
<gene>
    <name evidence="1" type="ORF">AM363_28015</name>
    <name evidence="2" type="ORF">KY227_003096</name>
</gene>
<accession>A0AAD2SGW2</accession>
<reference evidence="2" key="2">
    <citation type="submission" date="2021-07" db="EMBL/GenBank/DDBJ databases">
        <authorList>
            <consortium name="Clinical and Environmental Microbiology Branch: Whole genome sequencing antimicrobial resistance pathogens in the healthcare setting"/>
        </authorList>
    </citation>
    <scope>NUCLEOTIDE SEQUENCE</scope>
    <source>
        <strain evidence="2">2021DK-00049</strain>
    </source>
</reference>
<name>A0AAD2SGW2_CITFR</name>
<proteinExistence type="predicted"/>
<evidence type="ECO:0000313" key="1">
    <source>
        <dbReference type="EMBL" id="AXZ50486.1"/>
    </source>
</evidence>
<sequence length="214" mass="23870">MSGNKGELINIRNKGDGNTFNIIQINGGNAPDISKQLGFLGLDIIDNTKNSLVSEFSSGNNNVLLCYPNKEDKILEPIIEKIKYGLSNIGANIFEGSGKTQLPDVQGYPHIAEIDFIKNLKCDSIIIFVLDELTLSQLTLLSYYKIESNIQHVDIIAIPSDSIFNYDKFLSNGLIQYCDDNNCKVIKLSTLDDAEVERVIARVKNRKMIQARRA</sequence>
<dbReference type="Proteomes" id="UP000263627">
    <property type="component" value="Chromosome"/>
</dbReference>
<dbReference type="AlphaFoldDB" id="A0AAD2SGW2"/>
<evidence type="ECO:0000313" key="3">
    <source>
        <dbReference type="Proteomes" id="UP000263627"/>
    </source>
</evidence>
<reference evidence="1 3" key="1">
    <citation type="submission" date="2018-09" db="EMBL/GenBank/DDBJ databases">
        <title>Whole genome sequencing of Citrobacter freundii AR_0116.</title>
        <authorList>
            <person name="Conlan S."/>
            <person name="Thomas P.J."/>
            <person name="Mullikin J."/>
            <person name="Frank K.M."/>
            <person name="Segre J.A."/>
        </authorList>
    </citation>
    <scope>NUCLEOTIDE SEQUENCE [LARGE SCALE GENOMIC DNA]</scope>
    <source>
        <strain evidence="1 3">AR_0116</strain>
    </source>
</reference>
<dbReference type="EMBL" id="CP032184">
    <property type="protein sequence ID" value="AXZ50486.1"/>
    <property type="molecule type" value="Genomic_DNA"/>
</dbReference>
<protein>
    <submittedName>
        <fullName evidence="2">Uncharacterized protein</fullName>
    </submittedName>
</protein>
<organism evidence="2">
    <name type="scientific">Citrobacter freundii</name>
    <dbReference type="NCBI Taxonomy" id="546"/>
    <lineage>
        <taxon>Bacteria</taxon>
        <taxon>Pseudomonadati</taxon>
        <taxon>Pseudomonadota</taxon>
        <taxon>Gammaproteobacteria</taxon>
        <taxon>Enterobacterales</taxon>
        <taxon>Enterobacteriaceae</taxon>
        <taxon>Citrobacter</taxon>
        <taxon>Citrobacter freundii complex</taxon>
    </lineage>
</organism>